<evidence type="ECO:0000256" key="7">
    <source>
        <dbReference type="SAM" id="Phobius"/>
    </source>
</evidence>
<keyword evidence="9" id="KW-1185">Reference proteome</keyword>
<feature type="transmembrane region" description="Helical" evidence="7">
    <location>
        <begin position="221"/>
        <end position="248"/>
    </location>
</feature>
<feature type="transmembrane region" description="Helical" evidence="7">
    <location>
        <begin position="358"/>
        <end position="385"/>
    </location>
</feature>
<dbReference type="PANTHER" id="PTHR43337">
    <property type="entry name" value="XANTHINE/URACIL PERMEASE C887.17-RELATED"/>
    <property type="match status" value="1"/>
</dbReference>
<dbReference type="InterPro" id="IPR045018">
    <property type="entry name" value="Azg-like"/>
</dbReference>
<feature type="transmembrane region" description="Helical" evidence="7">
    <location>
        <begin position="405"/>
        <end position="432"/>
    </location>
</feature>
<evidence type="ECO:0000256" key="5">
    <source>
        <dbReference type="ARBA" id="ARBA00022989"/>
    </source>
</evidence>
<feature type="transmembrane region" description="Helical" evidence="7">
    <location>
        <begin position="268"/>
        <end position="286"/>
    </location>
</feature>
<evidence type="ECO:0000256" key="2">
    <source>
        <dbReference type="ARBA" id="ARBA00005697"/>
    </source>
</evidence>
<dbReference type="AlphaFoldDB" id="A0A7Y0A1K5"/>
<evidence type="ECO:0000256" key="4">
    <source>
        <dbReference type="ARBA" id="ARBA00022692"/>
    </source>
</evidence>
<keyword evidence="3" id="KW-0813">Transport</keyword>
<comment type="caution">
    <text evidence="8">The sequence shown here is derived from an EMBL/GenBank/DDBJ whole genome shotgun (WGS) entry which is preliminary data.</text>
</comment>
<gene>
    <name evidence="8" type="ORF">HHL14_28875</name>
</gene>
<feature type="transmembrane region" description="Helical" evidence="7">
    <location>
        <begin position="194"/>
        <end position="214"/>
    </location>
</feature>
<accession>A0A7Y0A1K5</accession>
<dbReference type="PANTHER" id="PTHR43337:SF4">
    <property type="entry name" value="GUANINE_HYPOXANTHINE PERMEASE GHXQ"/>
    <property type="match status" value="1"/>
</dbReference>
<keyword evidence="6 7" id="KW-0472">Membrane</keyword>
<dbReference type="EMBL" id="JABBFZ010000026">
    <property type="protein sequence ID" value="NML34827.1"/>
    <property type="molecule type" value="Genomic_DNA"/>
</dbReference>
<feature type="transmembrane region" description="Helical" evidence="7">
    <location>
        <begin position="156"/>
        <end position="174"/>
    </location>
</feature>
<evidence type="ECO:0000256" key="6">
    <source>
        <dbReference type="ARBA" id="ARBA00023136"/>
    </source>
</evidence>
<evidence type="ECO:0000313" key="8">
    <source>
        <dbReference type="EMBL" id="NML34827.1"/>
    </source>
</evidence>
<evidence type="ECO:0000256" key="3">
    <source>
        <dbReference type="ARBA" id="ARBA00022448"/>
    </source>
</evidence>
<sequence length="465" mass="47006">MMEPQALATSEVASESFDTESSAGKGFLDRYFDISARGSTQRQEIVAGITTFLAMVYSVFVVPGMFGKAGFDTSAVFVAVCLTTAFGSLLMGVWARLPIAIGCAISLTAFTAFGLVLGKGLHPSVALGAVFLMGVVFTAISVTGVRAWILRNLPTGIAHGTGIGIGLFLLLIAANDVGLVVKNPGAGLPVSLGAITALPALMSVAGLAAIFGLVRRRVPGSILIVIIAISAIGLVIDPAVAFHGVFAVPSLAAPGHASLIGAMDVKGALSMAVLPSVLALVMTAVFDATGTIRAVAGQAGQLDADGRIINGGRALTADSLSSIFSGLLGGAPAAAYIESTVGVAAGAKTGMAAAVVGLLFLVVMFFSPLAALVPSYATAPALMYVGLLMLSNVSKLHMDDMVDAMAGLVCAVFIVLTANIVTGIMLGFATLVIGRVVSGEYRKLNVGTVAIAVVLVGFYLGGWAI</sequence>
<feature type="transmembrane region" description="Helical" evidence="7">
    <location>
        <begin position="99"/>
        <end position="118"/>
    </location>
</feature>
<keyword evidence="5 7" id="KW-1133">Transmembrane helix</keyword>
<evidence type="ECO:0000313" key="9">
    <source>
        <dbReference type="Proteomes" id="UP000583127"/>
    </source>
</evidence>
<protein>
    <submittedName>
        <fullName evidence="8">NCS2 family permease</fullName>
    </submittedName>
</protein>
<feature type="transmembrane region" description="Helical" evidence="7">
    <location>
        <begin position="73"/>
        <end position="92"/>
    </location>
</feature>
<proteinExistence type="inferred from homology"/>
<dbReference type="Proteomes" id="UP000583127">
    <property type="component" value="Unassembled WGS sequence"/>
</dbReference>
<comment type="similarity">
    <text evidence="2">Belongs to the nucleobase:cation symporter-2 (NCS2) (TC 2.A.40) family. Azg-like subfamily.</text>
</comment>
<organism evidence="8 9">
    <name type="scientific">Paraburkholderia antibiotica</name>
    <dbReference type="NCBI Taxonomy" id="2728839"/>
    <lineage>
        <taxon>Bacteria</taxon>
        <taxon>Pseudomonadati</taxon>
        <taxon>Pseudomonadota</taxon>
        <taxon>Betaproteobacteria</taxon>
        <taxon>Burkholderiales</taxon>
        <taxon>Burkholderiaceae</taxon>
        <taxon>Paraburkholderia</taxon>
    </lineage>
</organism>
<reference evidence="8 9" key="1">
    <citation type="submission" date="2020-04" db="EMBL/GenBank/DDBJ databases">
        <title>Paraburkholderia sp. G-4-1-8 isolated from soil.</title>
        <authorList>
            <person name="Dahal R.H."/>
        </authorList>
    </citation>
    <scope>NUCLEOTIDE SEQUENCE [LARGE SCALE GENOMIC DNA]</scope>
    <source>
        <strain evidence="8 9">G-4-1-8</strain>
    </source>
</reference>
<dbReference type="Pfam" id="PF00860">
    <property type="entry name" value="Xan_ur_permease"/>
    <property type="match status" value="1"/>
</dbReference>
<keyword evidence="4 7" id="KW-0812">Transmembrane</keyword>
<name>A0A7Y0A1K5_9BURK</name>
<dbReference type="GO" id="GO:0005886">
    <property type="term" value="C:plasma membrane"/>
    <property type="evidence" value="ECO:0007669"/>
    <property type="project" value="TreeGrafter"/>
</dbReference>
<dbReference type="RefSeq" id="WP_169501015.1">
    <property type="nucleotide sequence ID" value="NZ_JABBFZ010000026.1"/>
</dbReference>
<dbReference type="InterPro" id="IPR006043">
    <property type="entry name" value="NCS2"/>
</dbReference>
<feature type="transmembrane region" description="Helical" evidence="7">
    <location>
        <begin position="124"/>
        <end position="149"/>
    </location>
</feature>
<feature type="transmembrane region" description="Helical" evidence="7">
    <location>
        <begin position="444"/>
        <end position="464"/>
    </location>
</feature>
<dbReference type="GO" id="GO:0015208">
    <property type="term" value="F:guanine transmembrane transporter activity"/>
    <property type="evidence" value="ECO:0007669"/>
    <property type="project" value="TreeGrafter"/>
</dbReference>
<comment type="subcellular location">
    <subcellularLocation>
        <location evidence="1">Membrane</location>
        <topology evidence="1">Multi-pass membrane protein</topology>
    </subcellularLocation>
</comment>
<evidence type="ECO:0000256" key="1">
    <source>
        <dbReference type="ARBA" id="ARBA00004141"/>
    </source>
</evidence>
<feature type="transmembrane region" description="Helical" evidence="7">
    <location>
        <begin position="45"/>
        <end position="67"/>
    </location>
</feature>